<proteinExistence type="predicted"/>
<name>A0A565AQS5_9BRAS</name>
<dbReference type="EMBL" id="CABITT030000001">
    <property type="protein sequence ID" value="VVA91766.1"/>
    <property type="molecule type" value="Genomic_DNA"/>
</dbReference>
<dbReference type="AlphaFoldDB" id="A0A565AQS5"/>
<dbReference type="Proteomes" id="UP000489600">
    <property type="component" value="Unassembled WGS sequence"/>
</dbReference>
<reference evidence="1" key="1">
    <citation type="submission" date="2019-07" db="EMBL/GenBank/DDBJ databases">
        <authorList>
            <person name="Dittberner H."/>
        </authorList>
    </citation>
    <scope>NUCLEOTIDE SEQUENCE [LARGE SCALE GENOMIC DNA]</scope>
</reference>
<evidence type="ECO:0000313" key="2">
    <source>
        <dbReference type="Proteomes" id="UP000489600"/>
    </source>
</evidence>
<organism evidence="1 2">
    <name type="scientific">Arabis nemorensis</name>
    <dbReference type="NCBI Taxonomy" id="586526"/>
    <lineage>
        <taxon>Eukaryota</taxon>
        <taxon>Viridiplantae</taxon>
        <taxon>Streptophyta</taxon>
        <taxon>Embryophyta</taxon>
        <taxon>Tracheophyta</taxon>
        <taxon>Spermatophyta</taxon>
        <taxon>Magnoliopsida</taxon>
        <taxon>eudicotyledons</taxon>
        <taxon>Gunneridae</taxon>
        <taxon>Pentapetalae</taxon>
        <taxon>rosids</taxon>
        <taxon>malvids</taxon>
        <taxon>Brassicales</taxon>
        <taxon>Brassicaceae</taxon>
        <taxon>Arabideae</taxon>
        <taxon>Arabis</taxon>
    </lineage>
</organism>
<keyword evidence="2" id="KW-1185">Reference proteome</keyword>
<comment type="caution">
    <text evidence="1">The sequence shown here is derived from an EMBL/GenBank/DDBJ whole genome shotgun (WGS) entry which is preliminary data.</text>
</comment>
<accession>A0A565AQS5</accession>
<protein>
    <submittedName>
        <fullName evidence="1">Uncharacterized protein</fullName>
    </submittedName>
</protein>
<sequence length="62" mass="6889">MLKASGRIRGWSLEFEGGEASREVILIAQSVPKDGRLQSYVQTGAPGWLKYRRGYENMVSSA</sequence>
<evidence type="ECO:0000313" key="1">
    <source>
        <dbReference type="EMBL" id="VVA91766.1"/>
    </source>
</evidence>
<gene>
    <name evidence="1" type="ORF">ANE_LOCUS2211</name>
</gene>